<sequence length="83" mass="9561">MSAPNALNPTVSFEDNPEKFILEYCSNKEGSLETNILEFLRRLTTVYKVKMPSMKLENFPSSLHTPQMKRAMEYFAKNKNKAA</sequence>
<protein>
    <submittedName>
        <fullName evidence="1">Uncharacterized protein</fullName>
    </submittedName>
</protein>
<dbReference type="OrthoDB" id="331644at2"/>
<evidence type="ECO:0000313" key="1">
    <source>
        <dbReference type="EMBL" id="GBF44482.1"/>
    </source>
</evidence>
<reference evidence="2" key="1">
    <citation type="journal article" date="2019" name="Microbiol. Immunol.">
        <title>Molecular and phenotypic characterization of Leptospira johnsonii sp. nov., Leptospira ellinghausenii sp. nov. and Leptospira ryugenii sp. nov. isolated from soil and water in Japan.</title>
        <authorList>
            <person name="Masuzawa T."/>
            <person name="Saito M."/>
            <person name="Nakao R."/>
            <person name="Nikaido Y."/>
            <person name="Matsumoto M."/>
            <person name="Ogawa M."/>
            <person name="Yokoyama M."/>
            <person name="Hidaka Y."/>
            <person name="Tomita J."/>
            <person name="Sakakibara K."/>
            <person name="Suzuki K."/>
            <person name="Yasuda S."/>
            <person name="Sato H."/>
            <person name="Yamaguchi M."/>
            <person name="Yoshida S.I."/>
            <person name="Koizumi N."/>
            <person name="Kawamura Y."/>
        </authorList>
    </citation>
    <scope>NUCLEOTIDE SEQUENCE [LARGE SCALE GENOMIC DNA]</scope>
    <source>
        <strain evidence="2">E18</strain>
    </source>
</reference>
<dbReference type="AlphaFoldDB" id="A0A2P2DIL9"/>
<evidence type="ECO:0000313" key="2">
    <source>
        <dbReference type="Proteomes" id="UP000245206"/>
    </source>
</evidence>
<dbReference type="Proteomes" id="UP000245206">
    <property type="component" value="Unassembled WGS sequence"/>
</dbReference>
<gene>
    <name evidence="1" type="ORF">LPTSP2_37850</name>
</gene>
<accession>A0A2P2DIL9</accession>
<comment type="caution">
    <text evidence="1">The sequence shown here is derived from an EMBL/GenBank/DDBJ whole genome shotgun (WGS) entry which is preliminary data.</text>
</comment>
<dbReference type="EMBL" id="BFAZ01000013">
    <property type="protein sequence ID" value="GBF44482.1"/>
    <property type="molecule type" value="Genomic_DNA"/>
</dbReference>
<name>A0A2P2DIL9_9LEPT</name>
<proteinExistence type="predicted"/>
<organism evidence="1 2">
    <name type="scientific">Leptospira ellinghausenii</name>
    <dbReference type="NCBI Taxonomy" id="1917822"/>
    <lineage>
        <taxon>Bacteria</taxon>
        <taxon>Pseudomonadati</taxon>
        <taxon>Spirochaetota</taxon>
        <taxon>Spirochaetia</taxon>
        <taxon>Leptospirales</taxon>
        <taxon>Leptospiraceae</taxon>
        <taxon>Leptospira</taxon>
    </lineage>
</organism>
<keyword evidence="2" id="KW-1185">Reference proteome</keyword>
<dbReference type="RefSeq" id="WP_108961452.1">
    <property type="nucleotide sequence ID" value="NZ_BFAZ01000013.1"/>
</dbReference>